<reference evidence="4 5" key="1">
    <citation type="journal article" date="2013" name="Proc. Natl. Acad. Sci. U.S.A.">
        <title>Fine-scale variation in meiotic recombination in Mimulus inferred from population shotgun sequencing.</title>
        <authorList>
            <person name="Hellsten U."/>
            <person name="Wright K.M."/>
            <person name="Jenkins J."/>
            <person name="Shu S."/>
            <person name="Yuan Y."/>
            <person name="Wessler S.R."/>
            <person name="Schmutz J."/>
            <person name="Willis J.H."/>
            <person name="Rokhsar D.S."/>
        </authorList>
    </citation>
    <scope>NUCLEOTIDE SEQUENCE [LARGE SCALE GENOMIC DNA]</scope>
    <source>
        <strain evidence="5">cv. DUN x IM62</strain>
    </source>
</reference>
<dbReference type="GO" id="GO:0009506">
    <property type="term" value="C:plasmodesma"/>
    <property type="evidence" value="ECO:0007669"/>
    <property type="project" value="UniProtKB-ARBA"/>
</dbReference>
<dbReference type="InterPro" id="IPR044788">
    <property type="entry name" value="X8_dom_prot"/>
</dbReference>
<evidence type="ECO:0000313" key="4">
    <source>
        <dbReference type="EMBL" id="EYU19397.1"/>
    </source>
</evidence>
<feature type="domain" description="X8" evidence="3">
    <location>
        <begin position="35"/>
        <end position="113"/>
    </location>
</feature>
<dbReference type="Proteomes" id="UP000030748">
    <property type="component" value="Unassembled WGS sequence"/>
</dbReference>
<sequence>MVKNTLSIFLVSFLMVVALCFGHENPALRGKNLRGWCVADTGAPHDKLQEFLDYGCHEFDCSQILPGGPCYEPNLLLAHGSWILDKFYKTGAFCKEGLGFITETNPSYGDCQYP</sequence>
<evidence type="ECO:0000259" key="3">
    <source>
        <dbReference type="SMART" id="SM00768"/>
    </source>
</evidence>
<protein>
    <recommendedName>
        <fullName evidence="3">X8 domain-containing protein</fullName>
    </recommendedName>
</protein>
<dbReference type="OrthoDB" id="903386at2759"/>
<feature type="chain" id="PRO_5001506635" description="X8 domain-containing protein" evidence="2">
    <location>
        <begin position="23"/>
        <end position="114"/>
    </location>
</feature>
<dbReference type="STRING" id="4155.A0A022PSR0"/>
<organism evidence="4 5">
    <name type="scientific">Erythranthe guttata</name>
    <name type="common">Yellow monkey flower</name>
    <name type="synonym">Mimulus guttatus</name>
    <dbReference type="NCBI Taxonomy" id="4155"/>
    <lineage>
        <taxon>Eukaryota</taxon>
        <taxon>Viridiplantae</taxon>
        <taxon>Streptophyta</taxon>
        <taxon>Embryophyta</taxon>
        <taxon>Tracheophyta</taxon>
        <taxon>Spermatophyta</taxon>
        <taxon>Magnoliopsida</taxon>
        <taxon>eudicotyledons</taxon>
        <taxon>Gunneridae</taxon>
        <taxon>Pentapetalae</taxon>
        <taxon>asterids</taxon>
        <taxon>lamiids</taxon>
        <taxon>Lamiales</taxon>
        <taxon>Phrymaceae</taxon>
        <taxon>Erythranthe</taxon>
    </lineage>
</organism>
<accession>A0A022PSR0</accession>
<dbReference type="PhylomeDB" id="A0A022PSR0"/>
<evidence type="ECO:0000256" key="2">
    <source>
        <dbReference type="SAM" id="SignalP"/>
    </source>
</evidence>
<dbReference type="EMBL" id="KI632295">
    <property type="protein sequence ID" value="EYU19397.1"/>
    <property type="molecule type" value="Genomic_DNA"/>
</dbReference>
<dbReference type="KEGG" id="egt:105978135"/>
<dbReference type="SMART" id="SM00768">
    <property type="entry name" value="X8"/>
    <property type="match status" value="1"/>
</dbReference>
<feature type="signal peptide" evidence="2">
    <location>
        <begin position="1"/>
        <end position="22"/>
    </location>
</feature>
<proteinExistence type="predicted"/>
<dbReference type="AlphaFoldDB" id="A0A022PSR0"/>
<dbReference type="Pfam" id="PF07983">
    <property type="entry name" value="X8"/>
    <property type="match status" value="1"/>
</dbReference>
<gene>
    <name evidence="4" type="ORF">MIMGU_mgv1a024418mg</name>
</gene>
<evidence type="ECO:0000256" key="1">
    <source>
        <dbReference type="ARBA" id="ARBA00022729"/>
    </source>
</evidence>
<dbReference type="PANTHER" id="PTHR31044">
    <property type="entry name" value="BETA-1,3 GLUCANASE"/>
    <property type="match status" value="1"/>
</dbReference>
<dbReference type="PANTHER" id="PTHR31044:SF52">
    <property type="entry name" value="OS01G0631500 PROTEIN"/>
    <property type="match status" value="1"/>
</dbReference>
<evidence type="ECO:0000313" key="5">
    <source>
        <dbReference type="Proteomes" id="UP000030748"/>
    </source>
</evidence>
<keyword evidence="5" id="KW-1185">Reference proteome</keyword>
<dbReference type="InterPro" id="IPR012946">
    <property type="entry name" value="X8"/>
</dbReference>
<keyword evidence="1 2" id="KW-0732">Signal</keyword>
<name>A0A022PSR0_ERYGU</name>